<dbReference type="GO" id="GO:0006508">
    <property type="term" value="P:proteolysis"/>
    <property type="evidence" value="ECO:0007669"/>
    <property type="project" value="InterPro"/>
</dbReference>
<sequence length="409" mass="45296">MSFTSRRRFMEFAGSTLATLGLNSFNLLPKFDRYGKVLAQSTPRKLALLVGINQYQKDPLNGCVNDVLMQQMLLIHRFGFNPKDIVILTDKQATRQGILEAFEEHLVKQAKPGDVAVFHYSGHGSRVLDPNPIIGKSPIVDGTGLNGTFVPVDSSLPAGYPNVGGVVNDIMGHTLFLLMSAIQTEYFTAVLDSCFSGLKTRDFKVRSRDGGEKIEVSPQEKAYQQQWLSRLDMSPEEFVQGYQKGVARGVVLASAQPNELAKDMKILDFHVGIFSYLLTQYLWQNTGTPKSAIAYINEQIPQRLRQNPLYEVKIDSGYENDPMYFVQNQSPVANAVVMKTEGNQAQIWLRGLTVKQKAELKSGTLFNIVNSQLNSSGKVILKSRKELVGSATIEGNIEVGTLLSLSGVR</sequence>
<dbReference type="InterPro" id="IPR011600">
    <property type="entry name" value="Pept_C14_caspase"/>
</dbReference>
<comment type="caution">
    <text evidence="2">The sequence shown here is derived from an EMBL/GenBank/DDBJ whole genome shotgun (WGS) entry which is preliminary data.</text>
</comment>
<feature type="domain" description="Peptidase C14 caspase" evidence="1">
    <location>
        <begin position="44"/>
        <end position="311"/>
    </location>
</feature>
<reference evidence="2 3" key="1">
    <citation type="journal article" date="2013" name="Front. Microbiol.">
        <title>Comparative genomic analyses of the cyanobacterium, Lyngbya aestuarii BL J, a powerful hydrogen producer.</title>
        <authorList>
            <person name="Kothari A."/>
            <person name="Vaughn M."/>
            <person name="Garcia-Pichel F."/>
        </authorList>
    </citation>
    <scope>NUCLEOTIDE SEQUENCE [LARGE SCALE GENOMIC DNA]</scope>
    <source>
        <strain evidence="2 3">BL J</strain>
    </source>
</reference>
<dbReference type="PATRIC" id="fig|1348334.3.peg.4390"/>
<dbReference type="PANTHER" id="PTHR48104:SF30">
    <property type="entry name" value="METACASPASE-1"/>
    <property type="match status" value="1"/>
</dbReference>
<dbReference type="Gene3D" id="3.40.50.1460">
    <property type="match status" value="1"/>
</dbReference>
<dbReference type="GO" id="GO:0004197">
    <property type="term" value="F:cysteine-type endopeptidase activity"/>
    <property type="evidence" value="ECO:0007669"/>
    <property type="project" value="InterPro"/>
</dbReference>
<gene>
    <name evidence="2" type="ORF">M595_4539</name>
</gene>
<dbReference type="SUPFAM" id="SSF52129">
    <property type="entry name" value="Caspase-like"/>
    <property type="match status" value="1"/>
</dbReference>
<dbReference type="InterPro" id="IPR050452">
    <property type="entry name" value="Metacaspase"/>
</dbReference>
<protein>
    <submittedName>
        <fullName evidence="2">Caspase domain protein</fullName>
    </submittedName>
</protein>
<dbReference type="EMBL" id="AUZM01000055">
    <property type="protein sequence ID" value="ERT05498.1"/>
    <property type="molecule type" value="Genomic_DNA"/>
</dbReference>
<accession>U7QCE5</accession>
<dbReference type="Proteomes" id="UP000017127">
    <property type="component" value="Unassembled WGS sequence"/>
</dbReference>
<evidence type="ECO:0000313" key="2">
    <source>
        <dbReference type="EMBL" id="ERT05498.1"/>
    </source>
</evidence>
<evidence type="ECO:0000259" key="1">
    <source>
        <dbReference type="Pfam" id="PF00656"/>
    </source>
</evidence>
<dbReference type="PANTHER" id="PTHR48104">
    <property type="entry name" value="METACASPASE-4"/>
    <property type="match status" value="1"/>
</dbReference>
<dbReference type="PROSITE" id="PS51318">
    <property type="entry name" value="TAT"/>
    <property type="match status" value="1"/>
</dbReference>
<dbReference type="OrthoDB" id="505527at2"/>
<evidence type="ECO:0000313" key="3">
    <source>
        <dbReference type="Proteomes" id="UP000017127"/>
    </source>
</evidence>
<dbReference type="GO" id="GO:0005737">
    <property type="term" value="C:cytoplasm"/>
    <property type="evidence" value="ECO:0007669"/>
    <property type="project" value="TreeGrafter"/>
</dbReference>
<dbReference type="Pfam" id="PF00656">
    <property type="entry name" value="Peptidase_C14"/>
    <property type="match status" value="1"/>
</dbReference>
<keyword evidence="3" id="KW-1185">Reference proteome</keyword>
<proteinExistence type="predicted"/>
<organism evidence="2 3">
    <name type="scientific">Lyngbya aestuarii BL J</name>
    <dbReference type="NCBI Taxonomy" id="1348334"/>
    <lineage>
        <taxon>Bacteria</taxon>
        <taxon>Bacillati</taxon>
        <taxon>Cyanobacteriota</taxon>
        <taxon>Cyanophyceae</taxon>
        <taxon>Oscillatoriophycideae</taxon>
        <taxon>Oscillatoriales</taxon>
        <taxon>Microcoleaceae</taxon>
        <taxon>Lyngbya</taxon>
    </lineage>
</organism>
<dbReference type="InterPro" id="IPR029030">
    <property type="entry name" value="Caspase-like_dom_sf"/>
</dbReference>
<dbReference type="RefSeq" id="WP_023068233.1">
    <property type="nucleotide sequence ID" value="NZ_AUZM01000055.1"/>
</dbReference>
<name>U7QCE5_9CYAN</name>
<dbReference type="AlphaFoldDB" id="U7QCE5"/>
<dbReference type="InterPro" id="IPR006311">
    <property type="entry name" value="TAT_signal"/>
</dbReference>